<keyword evidence="6" id="KW-0934">Plastid</keyword>
<dbReference type="Gene3D" id="2.170.120.12">
    <property type="entry name" value="DNA-directed RNA polymerase, insert domain"/>
    <property type="match status" value="1"/>
</dbReference>
<reference evidence="6" key="1">
    <citation type="journal article" date="2019" name="Mitochondrial DNA Part B Resour">
        <title>Complete chloroplast genome of green alga Caulerpa serrulata (Forsskaal) J.Agardh, 1837.</title>
        <authorList>
            <person name="Tan W."/>
            <person name="Wang R."/>
            <person name="Liu H."/>
            <person name="Wang Y."/>
            <person name="Ke H."/>
            <person name="Fan J."/>
            <person name="Chen F."/>
        </authorList>
    </citation>
    <scope>NUCLEOTIDE SEQUENCE</scope>
</reference>
<accession>A0A6B9UCZ3</accession>
<keyword evidence="1 6" id="KW-0240">DNA-directed RNA polymerase</keyword>
<name>A0A6B9UCZ3_9CHLO</name>
<dbReference type="GO" id="GO:0046983">
    <property type="term" value="F:protein dimerization activity"/>
    <property type="evidence" value="ECO:0007669"/>
    <property type="project" value="InterPro"/>
</dbReference>
<sequence>MNFYCISSKIEKTGQFYGCFKIGPFQTHSGMTFANSLRRTLLEDNSRYIFDTIQISGVEHEYSSLIGVRESVIDIIFNLQKLIFEVSEQVHLVGRNPKPQIAFLNFSGPGILRAQHIHLPKNFHCVYPDQYIATLEVDGKLNFKLFFSPKIFQKKYKSLHSKIGRQMPPSVLLENYLFLDSDFCSIERVNYTIHPGNQNPKEEFILFEIWTNGSIHPQKAIYQGINEILLEFFPYSFEIQKRNKNLPPSKSKGWEIGRSPPGPGASAQRLRRPPPIGIPDGTYPYSFQKFINLEIGNFDFDLGTHIFLKKKKIHSFKS</sequence>
<dbReference type="EMBL" id="MK792749">
    <property type="protein sequence ID" value="QHN60146.1"/>
    <property type="molecule type" value="Genomic_DNA"/>
</dbReference>
<evidence type="ECO:0000256" key="3">
    <source>
        <dbReference type="ARBA" id="ARBA00031776"/>
    </source>
</evidence>
<evidence type="ECO:0000256" key="1">
    <source>
        <dbReference type="ARBA" id="ARBA00022478"/>
    </source>
</evidence>
<gene>
    <name evidence="6" type="primary">rpoA</name>
</gene>
<dbReference type="AlphaFoldDB" id="A0A6B9UCZ3"/>
<evidence type="ECO:0000256" key="2">
    <source>
        <dbReference type="ARBA" id="ARBA00023163"/>
    </source>
</evidence>
<dbReference type="SUPFAM" id="SSF56553">
    <property type="entry name" value="Insert subdomain of RNA polymerase alpha subunit"/>
    <property type="match status" value="1"/>
</dbReference>
<dbReference type="Pfam" id="PF01193">
    <property type="entry name" value="RNA_pol_L"/>
    <property type="match status" value="1"/>
</dbReference>
<dbReference type="InterPro" id="IPR036603">
    <property type="entry name" value="RBP11-like"/>
</dbReference>
<dbReference type="InterPro" id="IPR011262">
    <property type="entry name" value="DNA-dir_RNA_pol_insert"/>
</dbReference>
<dbReference type="Pfam" id="PF01000">
    <property type="entry name" value="RNA_pol_A_bac"/>
    <property type="match status" value="1"/>
</dbReference>
<keyword evidence="2" id="KW-0804">Transcription</keyword>
<dbReference type="Gene3D" id="3.30.1360.10">
    <property type="entry name" value="RNA polymerase, RBP11-like subunit"/>
    <property type="match status" value="1"/>
</dbReference>
<dbReference type="GO" id="GO:0000428">
    <property type="term" value="C:DNA-directed RNA polymerase complex"/>
    <property type="evidence" value="ECO:0007669"/>
    <property type="project" value="UniProtKB-KW"/>
</dbReference>
<feature type="region of interest" description="Disordered" evidence="4">
    <location>
        <begin position="248"/>
        <end position="273"/>
    </location>
</feature>
<evidence type="ECO:0000256" key="4">
    <source>
        <dbReference type="SAM" id="MobiDB-lite"/>
    </source>
</evidence>
<evidence type="ECO:0000313" key="6">
    <source>
        <dbReference type="EMBL" id="QHN60146.1"/>
    </source>
</evidence>
<dbReference type="InterPro" id="IPR011263">
    <property type="entry name" value="DNA-dir_RNA_pol_RpoA/D/Rpb3"/>
</dbReference>
<feature type="domain" description="DNA-directed RNA polymerase RpoA/D/Rpb3-type" evidence="5">
    <location>
        <begin position="17"/>
        <end position="232"/>
    </location>
</feature>
<proteinExistence type="predicted"/>
<dbReference type="SUPFAM" id="SSF55257">
    <property type="entry name" value="RBP11-like subunits of RNA polymerase"/>
    <property type="match status" value="1"/>
</dbReference>
<dbReference type="GO" id="GO:0003899">
    <property type="term" value="F:DNA-directed RNA polymerase activity"/>
    <property type="evidence" value="ECO:0007669"/>
    <property type="project" value="InterPro"/>
</dbReference>
<protein>
    <recommendedName>
        <fullName evidence="3">Plastid-encoded RNA polymerase subunit alpha</fullName>
    </recommendedName>
</protein>
<keyword evidence="6" id="KW-0150">Chloroplast</keyword>
<dbReference type="InterPro" id="IPR036643">
    <property type="entry name" value="RNApol_insert_sf"/>
</dbReference>
<evidence type="ECO:0000259" key="5">
    <source>
        <dbReference type="SMART" id="SM00662"/>
    </source>
</evidence>
<dbReference type="SMART" id="SM00662">
    <property type="entry name" value="RPOLD"/>
    <property type="match status" value="1"/>
</dbReference>
<geneLocation type="chloroplast" evidence="6"/>
<dbReference type="CDD" id="cd06928">
    <property type="entry name" value="RNAP_alpha_NTD"/>
    <property type="match status" value="1"/>
</dbReference>
<dbReference type="GO" id="GO:0006351">
    <property type="term" value="P:DNA-templated transcription"/>
    <property type="evidence" value="ECO:0007669"/>
    <property type="project" value="InterPro"/>
</dbReference>
<organism evidence="6">
    <name type="scientific">Caulerpa serrulata</name>
    <dbReference type="NCBI Taxonomy" id="177068"/>
    <lineage>
        <taxon>Eukaryota</taxon>
        <taxon>Viridiplantae</taxon>
        <taxon>Chlorophyta</taxon>
        <taxon>core chlorophytes</taxon>
        <taxon>Ulvophyceae</taxon>
        <taxon>TCBD clade</taxon>
        <taxon>Bryopsidales</taxon>
        <taxon>Halimedineae</taxon>
        <taxon>Caulerpaceae</taxon>
        <taxon>Caulerpa</taxon>
    </lineage>
</organism>